<keyword evidence="2" id="KW-1185">Reference proteome</keyword>
<dbReference type="Proteomes" id="UP001610861">
    <property type="component" value="Unassembled WGS sequence"/>
</dbReference>
<reference evidence="1 2" key="1">
    <citation type="submission" date="2024-09" db="EMBL/GenBank/DDBJ databases">
        <authorList>
            <person name="Pan X."/>
        </authorList>
    </citation>
    <scope>NUCLEOTIDE SEQUENCE [LARGE SCALE GENOMIC DNA]</scope>
    <source>
        <strain evidence="1 2">B2969</strain>
    </source>
</reference>
<sequence length="335" mass="36488">MSFWNEPFTLSDPRATELLAIARIGLPEKKDMRDFIEILGIPVDSIDWDGPAADVRLRVLRAVASIGRLKEFALAALSQERFTLARDRLTTLIADGDRAASVRQEVQIGPPSESSVAFGYETVMNALESARWAVSPTTRLRAADACETALDRLGAAARLLGPSEVAGEVITGLGFVSRCLAVERAQSRRKLADPAYQAADEDRDLAKTTYYAAYQIRQQLRETGMSSPAEDRSDGEADAAAALLGYPDAAAYDEYLNPSLKALLANPDMFTSTFLGLLRSGSVDVSDPDYTSAISTVQAKMYDLVNALVREGWARFETLDVLTLTQLGRSALERI</sequence>
<comment type="caution">
    <text evidence="1">The sequence shown here is derived from an EMBL/GenBank/DDBJ whole genome shotgun (WGS) entry which is preliminary data.</text>
</comment>
<organism evidence="1 2">
    <name type="scientific">Microbacterium alkaliflavum</name>
    <dbReference type="NCBI Taxonomy" id="3248839"/>
    <lineage>
        <taxon>Bacteria</taxon>
        <taxon>Bacillati</taxon>
        <taxon>Actinomycetota</taxon>
        <taxon>Actinomycetes</taxon>
        <taxon>Micrococcales</taxon>
        <taxon>Microbacteriaceae</taxon>
        <taxon>Microbacterium</taxon>
    </lineage>
</organism>
<dbReference type="RefSeq" id="WP_396640110.1">
    <property type="nucleotide sequence ID" value="NZ_JBIQWL010000002.1"/>
</dbReference>
<protein>
    <submittedName>
        <fullName evidence="1">Uncharacterized protein</fullName>
    </submittedName>
</protein>
<dbReference type="EMBL" id="JBIQWL010000002">
    <property type="protein sequence ID" value="MFH8250176.1"/>
    <property type="molecule type" value="Genomic_DNA"/>
</dbReference>
<proteinExistence type="predicted"/>
<name>A0ABW7Q5Q4_9MICO</name>
<gene>
    <name evidence="1" type="ORF">ACH3VR_07415</name>
</gene>
<evidence type="ECO:0000313" key="1">
    <source>
        <dbReference type="EMBL" id="MFH8250176.1"/>
    </source>
</evidence>
<accession>A0ABW7Q5Q4</accession>
<evidence type="ECO:0000313" key="2">
    <source>
        <dbReference type="Proteomes" id="UP001610861"/>
    </source>
</evidence>